<protein>
    <recommendedName>
        <fullName evidence="3">Phosphoribosylglycinamide formyltransferase</fullName>
    </recommendedName>
</protein>
<dbReference type="EMBL" id="JACHVU010000006">
    <property type="protein sequence ID" value="MBB2991506.1"/>
    <property type="molecule type" value="Genomic_DNA"/>
</dbReference>
<evidence type="ECO:0000313" key="2">
    <source>
        <dbReference type="Proteomes" id="UP000550501"/>
    </source>
</evidence>
<dbReference type="Gene3D" id="3.90.1150.30">
    <property type="match status" value="1"/>
</dbReference>
<keyword evidence="2" id="KW-1185">Reference proteome</keyword>
<dbReference type="AlphaFoldDB" id="A0A839QBB9"/>
<dbReference type="InterPro" id="IPR058532">
    <property type="entry name" value="YjbR/MT2646/Rv2570-like"/>
</dbReference>
<sequence>MPHPIMFGDDDMGLAEVREIALGFPEAFEKVSWGRPVFCAPKMFVVYGGSVKGPPEDDHVQYPHSVLVKVDDGDRAALEQDRRFFFPAYLGPFGWLGLDLTAATVDWREVAELADASFRLVAPKKLITQLDQRRPADVRVMIRSETP</sequence>
<evidence type="ECO:0000313" key="1">
    <source>
        <dbReference type="EMBL" id="MBB2991506.1"/>
    </source>
</evidence>
<reference evidence="1 2" key="1">
    <citation type="submission" date="2020-08" db="EMBL/GenBank/DDBJ databases">
        <title>The Agave Microbiome: Exploring the role of microbial communities in plant adaptations to desert environments.</title>
        <authorList>
            <person name="Partida-Martinez L.P."/>
        </authorList>
    </citation>
    <scope>NUCLEOTIDE SEQUENCE [LARGE SCALE GENOMIC DNA]</scope>
    <source>
        <strain evidence="1 2">AT2.18</strain>
    </source>
</reference>
<gene>
    <name evidence="1" type="ORF">FHR72_002991</name>
</gene>
<name>A0A839QBB9_MYCIR</name>
<dbReference type="RefSeq" id="WP_183469286.1">
    <property type="nucleotide sequence ID" value="NZ_JACHVU010000006.1"/>
</dbReference>
<organism evidence="1 2">
    <name type="scientific">Mycolicibacterium iranicum</name>
    <name type="common">Mycobacterium iranicum</name>
    <dbReference type="NCBI Taxonomy" id="912594"/>
    <lineage>
        <taxon>Bacteria</taxon>
        <taxon>Bacillati</taxon>
        <taxon>Actinomycetota</taxon>
        <taxon>Actinomycetes</taxon>
        <taxon>Mycobacteriales</taxon>
        <taxon>Mycobacteriaceae</taxon>
        <taxon>Mycolicibacterium</taxon>
    </lineage>
</organism>
<proteinExistence type="predicted"/>
<dbReference type="Proteomes" id="UP000550501">
    <property type="component" value="Unassembled WGS sequence"/>
</dbReference>
<accession>A0A839QBB9</accession>
<dbReference type="InterPro" id="IPR038056">
    <property type="entry name" value="YjbR-like_sf"/>
</dbReference>
<evidence type="ECO:0008006" key="3">
    <source>
        <dbReference type="Google" id="ProtNLM"/>
    </source>
</evidence>
<comment type="caution">
    <text evidence="1">The sequence shown here is derived from an EMBL/GenBank/DDBJ whole genome shotgun (WGS) entry which is preliminary data.</text>
</comment>
<dbReference type="SUPFAM" id="SSF142906">
    <property type="entry name" value="YjbR-like"/>
    <property type="match status" value="1"/>
</dbReference>
<dbReference type="Pfam" id="PF04237">
    <property type="entry name" value="YjbR"/>
    <property type="match status" value="1"/>
</dbReference>